<feature type="coiled-coil region" evidence="6">
    <location>
        <begin position="191"/>
        <end position="237"/>
    </location>
</feature>
<dbReference type="PANTHER" id="PTHR15284:SF0">
    <property type="entry name" value="GH23983P"/>
    <property type="match status" value="1"/>
</dbReference>
<feature type="region of interest" description="Disordered" evidence="7">
    <location>
        <begin position="37"/>
        <end position="179"/>
    </location>
</feature>
<keyword evidence="4" id="KW-0804">Transcription</keyword>
<dbReference type="Proteomes" id="UP000678393">
    <property type="component" value="Unassembled WGS sequence"/>
</dbReference>
<feature type="coiled-coil region" evidence="6">
    <location>
        <begin position="642"/>
        <end position="676"/>
    </location>
</feature>
<feature type="region of interest" description="Disordered" evidence="7">
    <location>
        <begin position="582"/>
        <end position="604"/>
    </location>
</feature>
<dbReference type="PROSITE" id="PS50217">
    <property type="entry name" value="BZIP"/>
    <property type="match status" value="2"/>
</dbReference>
<evidence type="ECO:0000256" key="5">
    <source>
        <dbReference type="ARBA" id="ARBA00023242"/>
    </source>
</evidence>
<feature type="compositionally biased region" description="Polar residues" evidence="7">
    <location>
        <begin position="55"/>
        <end position="64"/>
    </location>
</feature>
<accession>A0A8S3YMY4</accession>
<evidence type="ECO:0000259" key="8">
    <source>
        <dbReference type="PROSITE" id="PS50217"/>
    </source>
</evidence>
<dbReference type="GO" id="GO:0003700">
    <property type="term" value="F:DNA-binding transcription factor activity"/>
    <property type="evidence" value="ECO:0007669"/>
    <property type="project" value="InterPro"/>
</dbReference>
<dbReference type="InterPro" id="IPR047106">
    <property type="entry name" value="NFIL3-like_bZIP"/>
</dbReference>
<comment type="caution">
    <text evidence="9">The sequence shown here is derived from an EMBL/GenBank/DDBJ whole genome shotgun (WGS) entry which is preliminary data.</text>
</comment>
<protein>
    <recommendedName>
        <fullName evidence="8">BZIP domain-containing protein</fullName>
    </recommendedName>
</protein>
<dbReference type="FunFam" id="1.20.5.170:FF:000025">
    <property type="entry name" value="nuclear factor interleukin-3-regulated protein-like"/>
    <property type="match status" value="1"/>
</dbReference>
<evidence type="ECO:0000256" key="3">
    <source>
        <dbReference type="ARBA" id="ARBA00023125"/>
    </source>
</evidence>
<dbReference type="SUPFAM" id="SSF57959">
    <property type="entry name" value="Leucine zipper domain"/>
    <property type="match status" value="2"/>
</dbReference>
<keyword evidence="10" id="KW-1185">Reference proteome</keyword>
<dbReference type="CDD" id="cd14694">
    <property type="entry name" value="bZIP_NFIL3"/>
    <property type="match status" value="1"/>
</dbReference>
<dbReference type="AlphaFoldDB" id="A0A8S3YMY4"/>
<organism evidence="9 10">
    <name type="scientific">Candidula unifasciata</name>
    <dbReference type="NCBI Taxonomy" id="100452"/>
    <lineage>
        <taxon>Eukaryota</taxon>
        <taxon>Metazoa</taxon>
        <taxon>Spiralia</taxon>
        <taxon>Lophotrochozoa</taxon>
        <taxon>Mollusca</taxon>
        <taxon>Gastropoda</taxon>
        <taxon>Heterobranchia</taxon>
        <taxon>Euthyneura</taxon>
        <taxon>Panpulmonata</taxon>
        <taxon>Eupulmonata</taxon>
        <taxon>Stylommatophora</taxon>
        <taxon>Helicina</taxon>
        <taxon>Helicoidea</taxon>
        <taxon>Geomitridae</taxon>
        <taxon>Candidula</taxon>
    </lineage>
</organism>
<evidence type="ECO:0000256" key="7">
    <source>
        <dbReference type="SAM" id="MobiDB-lite"/>
    </source>
</evidence>
<evidence type="ECO:0000256" key="4">
    <source>
        <dbReference type="ARBA" id="ARBA00023163"/>
    </source>
</evidence>
<keyword evidence="6" id="KW-0175">Coiled coil</keyword>
<keyword evidence="3" id="KW-0238">DNA-binding</keyword>
<evidence type="ECO:0000256" key="6">
    <source>
        <dbReference type="SAM" id="Coils"/>
    </source>
</evidence>
<dbReference type="SMART" id="SM00338">
    <property type="entry name" value="BRLZ"/>
    <property type="match status" value="2"/>
</dbReference>
<feature type="compositionally biased region" description="Basic and acidic residues" evidence="7">
    <location>
        <begin position="44"/>
        <end position="54"/>
    </location>
</feature>
<evidence type="ECO:0000256" key="1">
    <source>
        <dbReference type="ARBA" id="ARBA00006079"/>
    </source>
</evidence>
<evidence type="ECO:0000256" key="2">
    <source>
        <dbReference type="ARBA" id="ARBA00023015"/>
    </source>
</evidence>
<dbReference type="InterPro" id="IPR047229">
    <property type="entry name" value="NFIL3-like"/>
</dbReference>
<dbReference type="GO" id="GO:0007623">
    <property type="term" value="P:circadian rhythm"/>
    <property type="evidence" value="ECO:0007669"/>
    <property type="project" value="TreeGrafter"/>
</dbReference>
<evidence type="ECO:0000313" key="9">
    <source>
        <dbReference type="EMBL" id="CAG5118537.1"/>
    </source>
</evidence>
<feature type="compositionally biased region" description="Basic and acidic residues" evidence="7">
    <location>
        <begin position="143"/>
        <end position="158"/>
    </location>
</feature>
<dbReference type="OrthoDB" id="6151507at2759"/>
<feature type="compositionally biased region" description="Basic and acidic residues" evidence="7">
    <location>
        <begin position="490"/>
        <end position="500"/>
    </location>
</feature>
<sequence length="687" mass="77467">MLACDSGLQHRFTASTNSFARRFRADAYPDSRDLNVYNNMYTEGEPKDRNRRTDSASTPDSSPIPQKASHSCDVPPQLSPEVLPPASAAYTPQSTQPFQPSFITSAQSASPNGTNSSFSPPMQNSDEKSELHHTNNHHHHMQHHADRGDQLDRGHNSDSDSSSANGMGSDGNRRFREFVPDEQKNEIYWEKRRKNNEAARKSREKRRMQDMVMEGRITTLEDDNSKLRQELLALKKKFKVPEGQPGYETDSDESQQAGHRGMNTASPPEMNMGQTQHHNSVMGGISKATSNLPYSSPPPLLTMAESLPLGMAMYSAGSNAGLPLLLSEASRMNHDGPLKHISQSILQAYHPQHQHHLSPQNLHRSSYLLDMVKEEFIEEGEVRVRERSNSSIERRSAYNSDMSLLRRASVGNYSQYRSQLSPPSAPVSHHPYLSSHISPAHYLQRSYDSHPLSSWSERSPISSHSSDDNYDEPLQLTVRRDSSISMHSSIHVDESSREGDSNVTSGEKPSLPVSPPGSSLPLKLRHKIPSHDISYPKEMFPNISPAAVPNVTPSSYPTHPFVNGMAHLSDLTLSQANPLSLKVDSPTPYTQRKEARVGSRRSLTESRYMDPKYLERRRRNNEAARKCRENRKTLTKIREAKSDYLETENNKLRDELNSLQEEMKQLRELIEKKRLEQGIKDEPNVES</sequence>
<evidence type="ECO:0000313" key="10">
    <source>
        <dbReference type="Proteomes" id="UP000678393"/>
    </source>
</evidence>
<dbReference type="GO" id="GO:0003677">
    <property type="term" value="F:DNA binding"/>
    <property type="evidence" value="ECO:0007669"/>
    <property type="project" value="UniProtKB-KW"/>
</dbReference>
<dbReference type="EMBL" id="CAJHNH020000568">
    <property type="protein sequence ID" value="CAG5118537.1"/>
    <property type="molecule type" value="Genomic_DNA"/>
</dbReference>
<keyword evidence="2" id="KW-0805">Transcription regulation</keyword>
<feature type="compositionally biased region" description="Polar residues" evidence="7">
    <location>
        <begin position="90"/>
        <end position="124"/>
    </location>
</feature>
<dbReference type="GO" id="GO:0005634">
    <property type="term" value="C:nucleus"/>
    <property type="evidence" value="ECO:0007669"/>
    <property type="project" value="TreeGrafter"/>
</dbReference>
<feature type="region of interest" description="Disordered" evidence="7">
    <location>
        <begin position="239"/>
        <end position="268"/>
    </location>
</feature>
<comment type="similarity">
    <text evidence="1">Belongs to the bZIP family. NFIL3 subfamily.</text>
</comment>
<dbReference type="PROSITE" id="PS00036">
    <property type="entry name" value="BZIP_BASIC"/>
    <property type="match status" value="1"/>
</dbReference>
<dbReference type="InterPro" id="IPR046347">
    <property type="entry name" value="bZIP_sf"/>
</dbReference>
<gene>
    <name evidence="9" type="ORF">CUNI_LOCUS4095</name>
</gene>
<feature type="domain" description="BZIP" evidence="8">
    <location>
        <begin position="185"/>
        <end position="239"/>
    </location>
</feature>
<dbReference type="InterPro" id="IPR004827">
    <property type="entry name" value="bZIP"/>
</dbReference>
<dbReference type="Pfam" id="PF07716">
    <property type="entry name" value="bZIP_2"/>
    <property type="match status" value="2"/>
</dbReference>
<reference evidence="9" key="1">
    <citation type="submission" date="2021-04" db="EMBL/GenBank/DDBJ databases">
        <authorList>
            <consortium name="Molecular Ecology Group"/>
        </authorList>
    </citation>
    <scope>NUCLEOTIDE SEQUENCE</scope>
</reference>
<dbReference type="PANTHER" id="PTHR15284">
    <property type="entry name" value="NUCLEAR FACTOR INTERLEUKIN-3-REGULATED PROTEIN"/>
    <property type="match status" value="1"/>
</dbReference>
<name>A0A8S3YMY4_9EUPU</name>
<keyword evidence="5" id="KW-0539">Nucleus</keyword>
<feature type="compositionally biased region" description="Basic and acidic residues" evidence="7">
    <location>
        <begin position="591"/>
        <end position="604"/>
    </location>
</feature>
<dbReference type="Gene3D" id="1.20.5.170">
    <property type="match status" value="2"/>
</dbReference>
<feature type="domain" description="BZIP" evidence="8">
    <location>
        <begin position="610"/>
        <end position="673"/>
    </location>
</feature>
<proteinExistence type="inferred from homology"/>
<feature type="region of interest" description="Disordered" evidence="7">
    <location>
        <begin position="478"/>
        <end position="523"/>
    </location>
</feature>